<feature type="binding site" evidence="6">
    <location>
        <position position="703"/>
    </location>
    <ligand>
        <name>Zn(2+)</name>
        <dbReference type="ChEBI" id="CHEBI:29105"/>
    </ligand>
</feature>
<evidence type="ECO:0000256" key="2">
    <source>
        <dbReference type="ARBA" id="ARBA00022490"/>
    </source>
</evidence>
<dbReference type="Pfam" id="PF00657">
    <property type="entry name" value="Lipase_GDSL"/>
    <property type="match status" value="1"/>
</dbReference>
<organism evidence="9 10">
    <name type="scientific">Tripterygium wilfordii</name>
    <name type="common">Thunder God vine</name>
    <dbReference type="NCBI Taxonomy" id="458696"/>
    <lineage>
        <taxon>Eukaryota</taxon>
        <taxon>Viridiplantae</taxon>
        <taxon>Streptophyta</taxon>
        <taxon>Embryophyta</taxon>
        <taxon>Tracheophyta</taxon>
        <taxon>Spermatophyta</taxon>
        <taxon>Magnoliopsida</taxon>
        <taxon>eudicotyledons</taxon>
        <taxon>Gunneridae</taxon>
        <taxon>Pentapetalae</taxon>
        <taxon>rosids</taxon>
        <taxon>fabids</taxon>
        <taxon>Celastrales</taxon>
        <taxon>Celastraceae</taxon>
        <taxon>Tripterygium</taxon>
    </lineage>
</organism>
<dbReference type="InParanoid" id="A0A7J7DD38"/>
<feature type="binding site" evidence="6">
    <location>
        <position position="705"/>
    </location>
    <ligand>
        <name>Zn(2+)</name>
        <dbReference type="ChEBI" id="CHEBI:29105"/>
    </ligand>
</feature>
<dbReference type="FunFam" id="3.20.20.105:FF:000003">
    <property type="entry name" value="Queuine tRNA-ribosyltransferase accessory subunit 2"/>
    <property type="match status" value="1"/>
</dbReference>
<evidence type="ECO:0000256" key="1">
    <source>
        <dbReference type="ARBA" id="ARBA00008668"/>
    </source>
</evidence>
<comment type="cofactor">
    <cofactor evidence="6">
        <name>Zn(2+)</name>
        <dbReference type="ChEBI" id="CHEBI:29105"/>
    </cofactor>
    <text evidence="6">Binds 1 zinc ion per subunit.</text>
</comment>
<comment type="caution">
    <text evidence="9">The sequence shown here is derived from an EMBL/GenBank/DDBJ whole genome shotgun (WGS) entry which is preliminary data.</text>
</comment>
<dbReference type="InterPro" id="IPR036511">
    <property type="entry name" value="TGT-like_sf"/>
</dbReference>
<feature type="signal peptide" evidence="7">
    <location>
        <begin position="1"/>
        <end position="18"/>
    </location>
</feature>
<dbReference type="AlphaFoldDB" id="A0A7J7DD38"/>
<gene>
    <name evidence="9" type="ORF">HS088_TW08G00802</name>
</gene>
<dbReference type="Proteomes" id="UP000593562">
    <property type="component" value="Unassembled WGS sequence"/>
</dbReference>
<dbReference type="SUPFAM" id="SSF51713">
    <property type="entry name" value="tRNA-guanine transglycosylase"/>
    <property type="match status" value="1"/>
</dbReference>
<dbReference type="InterPro" id="IPR050852">
    <property type="entry name" value="Queuine_tRNA-ribosyltrfase"/>
</dbReference>
<sequence>MATFSLHFLLMFFMAASAQILDPFGPGQGGVKREMVPALFVFGDSLIDNGNNNNLPSFAKANYFPYGIDFNGGPTGRFSNGYTMVDEIAELLGLPLIPSYTEASGDQVLHGVNYASAAAGILDITGRNFVGRIPFDEQIRNFQNTLDQITGNLGAVDLAQAIGRSIFFVGMGSNDYLNNYLMPNYDTKNQYNPQQYADFLVQRYSRQLRTLYNLGARKFVISGLGRMGCIPSILSQSTAGICNEEVNQLVLPFNANVKAMINNFNTNLPGARFTYIDITRLFEDLVANREQYGFNVVNRGCCGIGRNSGQITCLPFQTPCPSRDQYFFWDAFHPTSAVNILMARKAFNGDQSIVYPMNIQQLATNPTQLWLHHHHHYREGMKFAVKAWSNGKARAGSLQIGSLPTPMETPCLLLSTRKGLPAFISPDLLPSLPSPDSHLLQVSPLQFLEGLSTKTISNIGGLHQLLGLHEHVFVAVARDSIQCLPEFKSTNKIGASFETPCGRCLVKPADYMQMISSMRPNIWTTLADEVPAWVSDKRNKTSVDRTVKWLDECIASSSAGGFVFGAIVGGYNVEERQRCAQETAKRNLSGYWIAGFGLGESMEERPALLNAVTDRLPEEKPRLICGLGLPEEVLQGVASGIDLFDSSYIYHLTLGGFALSFPLDGNEISTSAFQSPHLGSDQTKINLKATVYRKDITPIVESCGCYTCQNHTKAYINHLLNVHEMLAQILLEIHNTHHYLMFFRLIREAIKKGEFRQKFIQNRRAHLAAATACA</sequence>
<dbReference type="GO" id="GO:0006400">
    <property type="term" value="P:tRNA modification"/>
    <property type="evidence" value="ECO:0007669"/>
    <property type="project" value="InterPro"/>
</dbReference>
<dbReference type="GO" id="GO:0016788">
    <property type="term" value="F:hydrolase activity, acting on ester bonds"/>
    <property type="evidence" value="ECO:0007669"/>
    <property type="project" value="InterPro"/>
</dbReference>
<feature type="binding site" evidence="6">
    <location>
        <position position="708"/>
    </location>
    <ligand>
        <name>Zn(2+)</name>
        <dbReference type="ChEBI" id="CHEBI:29105"/>
    </ligand>
</feature>
<dbReference type="InterPro" id="IPR035669">
    <property type="entry name" value="SGNH_plant_lipase-like"/>
</dbReference>
<keyword evidence="2 6" id="KW-0963">Cytoplasm</keyword>
<dbReference type="Gene3D" id="3.20.20.105">
    <property type="entry name" value="Queuine tRNA-ribosyltransferase-like"/>
    <property type="match status" value="1"/>
</dbReference>
<dbReference type="PANTHER" id="PTHR46064:SF1">
    <property type="entry name" value="QUEUINE TRNA-RIBOSYLTRANSFERASE ACCESSORY SUBUNIT 2"/>
    <property type="match status" value="1"/>
</dbReference>
<dbReference type="GO" id="GO:0008479">
    <property type="term" value="F:tRNA-guanosine(34) queuine transglycosylase activity"/>
    <property type="evidence" value="ECO:0007669"/>
    <property type="project" value="UniProtKB-UniRule"/>
</dbReference>
<reference evidence="9 10" key="1">
    <citation type="journal article" date="2020" name="Nat. Commun.">
        <title>Genome of Tripterygium wilfordii and identification of cytochrome P450 involved in triptolide biosynthesis.</title>
        <authorList>
            <person name="Tu L."/>
            <person name="Su P."/>
            <person name="Zhang Z."/>
            <person name="Gao L."/>
            <person name="Wang J."/>
            <person name="Hu T."/>
            <person name="Zhou J."/>
            <person name="Zhang Y."/>
            <person name="Zhao Y."/>
            <person name="Liu Y."/>
            <person name="Song Y."/>
            <person name="Tong Y."/>
            <person name="Lu Y."/>
            <person name="Yang J."/>
            <person name="Xu C."/>
            <person name="Jia M."/>
            <person name="Peters R.J."/>
            <person name="Huang L."/>
            <person name="Gao W."/>
        </authorList>
    </citation>
    <scope>NUCLEOTIDE SEQUENCE [LARGE SCALE GENOMIC DNA]</scope>
    <source>
        <strain evidence="10">cv. XIE 37</strain>
        <tissue evidence="9">Leaf</tissue>
    </source>
</reference>
<dbReference type="InterPro" id="IPR002616">
    <property type="entry name" value="tRNA_ribo_trans-like"/>
</dbReference>
<dbReference type="PANTHER" id="PTHR46064">
    <property type="entry name" value="QUEUINE TRNA-RIBOSYLTRANSFERASE ACCESSORY SUBUNIT 2"/>
    <property type="match status" value="1"/>
</dbReference>
<evidence type="ECO:0000256" key="4">
    <source>
        <dbReference type="ARBA" id="ARBA00022723"/>
    </source>
</evidence>
<dbReference type="InterPro" id="IPR001087">
    <property type="entry name" value="GDSL"/>
</dbReference>
<keyword evidence="10" id="KW-1185">Reference proteome</keyword>
<accession>A0A7J7DD38</accession>
<evidence type="ECO:0000256" key="6">
    <source>
        <dbReference type="HAMAP-Rule" id="MF_03043"/>
    </source>
</evidence>
<dbReference type="EMBL" id="JAAARO010000008">
    <property type="protein sequence ID" value="KAF5744204.1"/>
    <property type="molecule type" value="Genomic_DNA"/>
</dbReference>
<keyword evidence="5 6" id="KW-0862">Zinc</keyword>
<evidence type="ECO:0000313" key="9">
    <source>
        <dbReference type="EMBL" id="KAF5744204.1"/>
    </source>
</evidence>
<comment type="subunit">
    <text evidence="6">Heterodimer of a catalytic subunit and an accessory subunit.</text>
</comment>
<dbReference type="Gene3D" id="3.40.50.1110">
    <property type="entry name" value="SGNH hydrolase"/>
    <property type="match status" value="1"/>
</dbReference>
<keyword evidence="7" id="KW-0732">Signal</keyword>
<dbReference type="Pfam" id="PF01702">
    <property type="entry name" value="TGT"/>
    <property type="match status" value="1"/>
</dbReference>
<feature type="binding site" evidence="6">
    <location>
        <position position="734"/>
    </location>
    <ligand>
        <name>Zn(2+)</name>
        <dbReference type="ChEBI" id="CHEBI:29105"/>
    </ligand>
</feature>
<dbReference type="GO" id="GO:0005737">
    <property type="term" value="C:cytoplasm"/>
    <property type="evidence" value="ECO:0007669"/>
    <property type="project" value="UniProtKB-SubCell"/>
</dbReference>
<feature type="chain" id="PRO_5029816393" description="Queuine tRNA-ribosyltransferase accessory subunit 2" evidence="7">
    <location>
        <begin position="19"/>
        <end position="774"/>
    </location>
</feature>
<feature type="domain" description="tRNA-guanine(15) transglycosylase-like" evidence="8">
    <location>
        <begin position="392"/>
        <end position="760"/>
    </location>
</feature>
<evidence type="ECO:0000256" key="3">
    <source>
        <dbReference type="ARBA" id="ARBA00022694"/>
    </source>
</evidence>
<dbReference type="HAMAP" id="MF_03043">
    <property type="entry name" value="QTRT2"/>
    <property type="match status" value="1"/>
</dbReference>
<dbReference type="NCBIfam" id="TIGR00449">
    <property type="entry name" value="tgt_general"/>
    <property type="match status" value="1"/>
</dbReference>
<protein>
    <recommendedName>
        <fullName evidence="6">Queuine tRNA-ribosyltransferase accessory subunit 2</fullName>
    </recommendedName>
    <alternativeName>
        <fullName evidence="6">Queuine tRNA-ribosyltransferase domain-containing protein 1</fullName>
    </alternativeName>
</protein>
<evidence type="ECO:0000256" key="7">
    <source>
        <dbReference type="SAM" id="SignalP"/>
    </source>
</evidence>
<evidence type="ECO:0000256" key="5">
    <source>
        <dbReference type="ARBA" id="ARBA00022833"/>
    </source>
</evidence>
<evidence type="ECO:0000313" key="10">
    <source>
        <dbReference type="Proteomes" id="UP000593562"/>
    </source>
</evidence>
<dbReference type="InterPro" id="IPR036514">
    <property type="entry name" value="SGNH_hydro_sf"/>
</dbReference>
<dbReference type="GO" id="GO:0046872">
    <property type="term" value="F:metal ion binding"/>
    <property type="evidence" value="ECO:0007669"/>
    <property type="project" value="UniProtKB-KW"/>
</dbReference>
<comment type="function">
    <text evidence="6">Non-catalytic subunit of the queuine tRNA-ribosyltransferase (TGT) that catalyzes the base-exchange of a guanine (G) residue with queuine (Q) at position 34 (anticodon wobble position) in tRNAs with GU(N) anticodons (tRNA-Asp, -Asn, -His and -Tyr), resulting in the hypermodified nucleoside queuosine (7-(((4,5-cis-dihydroxy-2-cyclopenten-1-yl)amino)methyl)-7-deazaguanosine).</text>
</comment>
<evidence type="ECO:0000259" key="8">
    <source>
        <dbReference type="Pfam" id="PF01702"/>
    </source>
</evidence>
<name>A0A7J7DD38_TRIWF</name>
<keyword evidence="3 6" id="KW-0819">tRNA processing</keyword>
<comment type="similarity">
    <text evidence="1">Belongs to the 'GDSL' lipolytic enzyme family.</text>
</comment>
<proteinExistence type="inferred from homology"/>
<comment type="subcellular location">
    <subcellularLocation>
        <location evidence="6">Cytoplasm</location>
    </subcellularLocation>
</comment>
<dbReference type="CDD" id="cd01837">
    <property type="entry name" value="SGNH_plant_lipase_like"/>
    <property type="match status" value="1"/>
</dbReference>
<dbReference type="SUPFAM" id="SSF52266">
    <property type="entry name" value="SGNH hydrolase"/>
    <property type="match status" value="1"/>
</dbReference>
<dbReference type="InterPro" id="IPR028592">
    <property type="entry name" value="QTRTD1"/>
</dbReference>
<comment type="similarity">
    <text evidence="6">Belongs to the queuine tRNA-ribosyltransferase family. QTRT2 subfamily.</text>
</comment>
<keyword evidence="4 6" id="KW-0479">Metal-binding</keyword>